<gene>
    <name evidence="2" type="ORF">H5410_026127</name>
</gene>
<reference evidence="2 3" key="1">
    <citation type="submission" date="2020-09" db="EMBL/GenBank/DDBJ databases">
        <title>De no assembly of potato wild relative species, Solanum commersonii.</title>
        <authorList>
            <person name="Cho K."/>
        </authorList>
    </citation>
    <scope>NUCLEOTIDE SEQUENCE [LARGE SCALE GENOMIC DNA]</scope>
    <source>
        <strain evidence="2">LZ3.2</strain>
        <tissue evidence="2">Leaf</tissue>
    </source>
</reference>
<sequence length="392" mass="45060">MKLSMKRLLTKMKSEAFHRRPKRRRLRKRTEISSKDSMGCLPEELIEAILVRVLVKYLLQFKCVSKYWFNLISSPEFVKTHLSFSAKDYTHHISLLQLDTLETNIKSCSASSLFHDSVTGALDLDCPMKNSRYGVRIKGSINGLVCLADGFGGLVLWNPSIRKFKKVFGFVPTQMRECWSTCGFGYDEVHDDYKVVGIFSSMIKANFEAAIYSLKSDSWRTLEDFKPGVSYCGEAKFVNHKLHWITFRRRHMRITSIDLVDEKWGKLELPSYNKGRDLKLGVLGSDLSALCNNDERTHSDVWVMKEYGVKASWTKLYTIRYPENYELSPPLSMYNKGEILLAFKSTLAIYDPKNDSITYPKVLNVEVTGVYNRNKAELCIESLVCPDLPNED</sequence>
<dbReference type="PANTHER" id="PTHR31672:SF13">
    <property type="entry name" value="F-BOX PROTEIN CPR30-LIKE"/>
    <property type="match status" value="1"/>
</dbReference>
<dbReference type="SMART" id="SM00256">
    <property type="entry name" value="FBOX"/>
    <property type="match status" value="1"/>
</dbReference>
<dbReference type="PANTHER" id="PTHR31672">
    <property type="entry name" value="BNACNNG10540D PROTEIN"/>
    <property type="match status" value="1"/>
</dbReference>
<feature type="domain" description="F-box" evidence="1">
    <location>
        <begin position="41"/>
        <end position="81"/>
    </location>
</feature>
<evidence type="ECO:0000313" key="3">
    <source>
        <dbReference type="Proteomes" id="UP000824120"/>
    </source>
</evidence>
<dbReference type="InterPro" id="IPR001810">
    <property type="entry name" value="F-box_dom"/>
</dbReference>
<dbReference type="Gene3D" id="1.20.1280.50">
    <property type="match status" value="1"/>
</dbReference>
<name>A0A9J5YV66_SOLCO</name>
<dbReference type="EMBL" id="JACXVP010000005">
    <property type="protein sequence ID" value="KAG5604635.1"/>
    <property type="molecule type" value="Genomic_DNA"/>
</dbReference>
<accession>A0A9J5YV66</accession>
<dbReference type="AlphaFoldDB" id="A0A9J5YV66"/>
<comment type="caution">
    <text evidence="2">The sequence shown here is derived from an EMBL/GenBank/DDBJ whole genome shotgun (WGS) entry which is preliminary data.</text>
</comment>
<dbReference type="Proteomes" id="UP000824120">
    <property type="component" value="Chromosome 5"/>
</dbReference>
<dbReference type="Pfam" id="PF07734">
    <property type="entry name" value="FBA_1"/>
    <property type="match status" value="1"/>
</dbReference>
<evidence type="ECO:0000259" key="1">
    <source>
        <dbReference type="SMART" id="SM00256"/>
    </source>
</evidence>
<evidence type="ECO:0000313" key="2">
    <source>
        <dbReference type="EMBL" id="KAG5604635.1"/>
    </source>
</evidence>
<dbReference type="InterPro" id="IPR036047">
    <property type="entry name" value="F-box-like_dom_sf"/>
</dbReference>
<proteinExistence type="predicted"/>
<organism evidence="2 3">
    <name type="scientific">Solanum commersonii</name>
    <name type="common">Commerson's wild potato</name>
    <name type="synonym">Commerson's nightshade</name>
    <dbReference type="NCBI Taxonomy" id="4109"/>
    <lineage>
        <taxon>Eukaryota</taxon>
        <taxon>Viridiplantae</taxon>
        <taxon>Streptophyta</taxon>
        <taxon>Embryophyta</taxon>
        <taxon>Tracheophyta</taxon>
        <taxon>Spermatophyta</taxon>
        <taxon>Magnoliopsida</taxon>
        <taxon>eudicotyledons</taxon>
        <taxon>Gunneridae</taxon>
        <taxon>Pentapetalae</taxon>
        <taxon>asterids</taxon>
        <taxon>lamiids</taxon>
        <taxon>Solanales</taxon>
        <taxon>Solanaceae</taxon>
        <taxon>Solanoideae</taxon>
        <taxon>Solaneae</taxon>
        <taxon>Solanum</taxon>
    </lineage>
</organism>
<dbReference type="InterPro" id="IPR006527">
    <property type="entry name" value="F-box-assoc_dom_typ1"/>
</dbReference>
<dbReference type="SUPFAM" id="SSF81383">
    <property type="entry name" value="F-box domain"/>
    <property type="match status" value="1"/>
</dbReference>
<dbReference type="Pfam" id="PF00646">
    <property type="entry name" value="F-box"/>
    <property type="match status" value="1"/>
</dbReference>
<dbReference type="OrthoDB" id="591557at2759"/>
<dbReference type="NCBIfam" id="TIGR01640">
    <property type="entry name" value="F_box_assoc_1"/>
    <property type="match status" value="1"/>
</dbReference>
<keyword evidence="3" id="KW-1185">Reference proteome</keyword>
<dbReference type="CDD" id="cd22157">
    <property type="entry name" value="F-box_AtFBW1-like"/>
    <property type="match status" value="1"/>
</dbReference>
<protein>
    <recommendedName>
        <fullName evidence="1">F-box domain-containing protein</fullName>
    </recommendedName>
</protein>
<dbReference type="InterPro" id="IPR017451">
    <property type="entry name" value="F-box-assoc_interact_dom"/>
</dbReference>
<dbReference type="InterPro" id="IPR050796">
    <property type="entry name" value="SCF_F-box_component"/>
</dbReference>